<dbReference type="EMBL" id="CAFABK010000136">
    <property type="protein sequence ID" value="CAB4835437.1"/>
    <property type="molecule type" value="Genomic_DNA"/>
</dbReference>
<name>A0A6J7ARK7_9ZZZZ</name>
<feature type="domain" description="Glycosyltransferase 2-like" evidence="6">
    <location>
        <begin position="43"/>
        <end position="195"/>
    </location>
</feature>
<accession>A0A6J7ARK7</accession>
<evidence type="ECO:0000256" key="3">
    <source>
        <dbReference type="ARBA" id="ARBA00022676"/>
    </source>
</evidence>
<gene>
    <name evidence="7" type="ORF">UFOPK3204_01764</name>
</gene>
<evidence type="ECO:0000256" key="4">
    <source>
        <dbReference type="ARBA" id="ARBA00022679"/>
    </source>
</evidence>
<dbReference type="Gene3D" id="3.90.550.10">
    <property type="entry name" value="Spore Coat Polysaccharide Biosynthesis Protein SpsA, Chain A"/>
    <property type="match status" value="1"/>
</dbReference>
<proteinExistence type="predicted"/>
<dbReference type="PANTHER" id="PTHR43646">
    <property type="entry name" value="GLYCOSYLTRANSFERASE"/>
    <property type="match status" value="1"/>
</dbReference>
<dbReference type="InterPro" id="IPR029044">
    <property type="entry name" value="Nucleotide-diphossugar_trans"/>
</dbReference>
<protein>
    <submittedName>
        <fullName evidence="7">Unannotated protein</fullName>
    </submittedName>
</protein>
<keyword evidence="2" id="KW-1003">Cell membrane</keyword>
<keyword evidence="5" id="KW-0472">Membrane</keyword>
<evidence type="ECO:0000259" key="6">
    <source>
        <dbReference type="Pfam" id="PF00535"/>
    </source>
</evidence>
<dbReference type="SUPFAM" id="SSF53448">
    <property type="entry name" value="Nucleotide-diphospho-sugar transferases"/>
    <property type="match status" value="1"/>
</dbReference>
<dbReference type="InterPro" id="IPR001173">
    <property type="entry name" value="Glyco_trans_2-like"/>
</dbReference>
<dbReference type="PANTHER" id="PTHR43646:SF2">
    <property type="entry name" value="GLYCOSYLTRANSFERASE 2-LIKE DOMAIN-CONTAINING PROTEIN"/>
    <property type="match status" value="1"/>
</dbReference>
<evidence type="ECO:0000256" key="2">
    <source>
        <dbReference type="ARBA" id="ARBA00022475"/>
    </source>
</evidence>
<dbReference type="CDD" id="cd00761">
    <property type="entry name" value="Glyco_tranf_GTA_type"/>
    <property type="match status" value="1"/>
</dbReference>
<sequence>MVIRKLAAAGTLTAVGIAIHTAINLRYLRSPASNGPRVNEQVSVLIPARNEAGHIAATVRSVLAQKGLAHLEVIVLDDGSTDGTAAIVAAIDDPRLQLITGGDGPLPAGWLGKPWACARLAESASGSVLVFIDADVTLEPEAIRGTVELLREQGFALVSPYPRQIAVTWLERLVQPLIAWSWSATVPLRLAERSSRPSLSAANGQFIVIDAQVYRSLGGHEVVAHEVIEDVALMRAVKVFGHQAATVDGSKIASCRMYGATNEVVDGYTKSLWSAFNGPAGSLAVNGLLLTAYVAPAIAMLAGRGKTRAIGAVGYAAGVTSRALVANRTGERAWPDALAHPVSVTAFCGLNFISWSRHLRGTNTWKGRPVTAVNKCSTGS</sequence>
<evidence type="ECO:0000256" key="1">
    <source>
        <dbReference type="ARBA" id="ARBA00004236"/>
    </source>
</evidence>
<evidence type="ECO:0000256" key="5">
    <source>
        <dbReference type="ARBA" id="ARBA00023136"/>
    </source>
</evidence>
<dbReference type="GO" id="GO:0016757">
    <property type="term" value="F:glycosyltransferase activity"/>
    <property type="evidence" value="ECO:0007669"/>
    <property type="project" value="UniProtKB-KW"/>
</dbReference>
<keyword evidence="4" id="KW-0808">Transferase</keyword>
<keyword evidence="3" id="KW-0328">Glycosyltransferase</keyword>
<organism evidence="7">
    <name type="scientific">freshwater metagenome</name>
    <dbReference type="NCBI Taxonomy" id="449393"/>
    <lineage>
        <taxon>unclassified sequences</taxon>
        <taxon>metagenomes</taxon>
        <taxon>ecological metagenomes</taxon>
    </lineage>
</organism>
<dbReference type="AlphaFoldDB" id="A0A6J7ARK7"/>
<dbReference type="GO" id="GO:0005886">
    <property type="term" value="C:plasma membrane"/>
    <property type="evidence" value="ECO:0007669"/>
    <property type="project" value="UniProtKB-SubCell"/>
</dbReference>
<evidence type="ECO:0000313" key="7">
    <source>
        <dbReference type="EMBL" id="CAB4835437.1"/>
    </source>
</evidence>
<reference evidence="7" key="1">
    <citation type="submission" date="2020-05" db="EMBL/GenBank/DDBJ databases">
        <authorList>
            <person name="Chiriac C."/>
            <person name="Salcher M."/>
            <person name="Ghai R."/>
            <person name="Kavagutti S V."/>
        </authorList>
    </citation>
    <scope>NUCLEOTIDE SEQUENCE</scope>
</reference>
<dbReference type="Pfam" id="PF00535">
    <property type="entry name" value="Glycos_transf_2"/>
    <property type="match status" value="1"/>
</dbReference>
<comment type="subcellular location">
    <subcellularLocation>
        <location evidence="1">Cell membrane</location>
    </subcellularLocation>
</comment>